<evidence type="ECO:0000313" key="2">
    <source>
        <dbReference type="EMBL" id="KAG5375532.1"/>
    </source>
</evidence>
<proteinExistence type="predicted"/>
<protein>
    <recommendedName>
        <fullName evidence="4">DUF1985 domain-containing protein</fullName>
    </recommendedName>
</protein>
<sequence>SRPAVVGTETVPEPKLSQISNNCLNRATCGQGSFKEVDLNHQKRPTQPFITEAWNYKKIFTDEEVMDFTNWRFPNPSSCEYQLLELFFLHPVHDICTFQTIKKISSKLTYPLKPSRYKENTIYIYLAKILIIKPSMASFQGAINSFAFNHINSKAMEYEENYLSEINTSEIDWGEEPDDLSDEGEDQEHQSSYETDSEISCGRHPEVGGDEPEPLEQSFSRSISGYNEKDTPIKHSWSRPSCPWSDYGGEKEDDCMRITILQR</sequence>
<reference evidence="2 3" key="1">
    <citation type="submission" date="2021-03" db="EMBL/GenBank/DDBJ databases">
        <authorList>
            <person name="King G.J."/>
            <person name="Bancroft I."/>
            <person name="Baten A."/>
            <person name="Bloomfield J."/>
            <person name="Borpatragohain P."/>
            <person name="He Z."/>
            <person name="Irish N."/>
            <person name="Irwin J."/>
            <person name="Liu K."/>
            <person name="Mauleon R.P."/>
            <person name="Moore J."/>
            <person name="Morris R."/>
            <person name="Ostergaard L."/>
            <person name="Wang B."/>
            <person name="Wells R."/>
        </authorList>
    </citation>
    <scope>NUCLEOTIDE SEQUENCE [LARGE SCALE GENOMIC DNA]</scope>
    <source>
        <strain evidence="2">R-o-18</strain>
        <tissue evidence="2">Leaf</tissue>
    </source>
</reference>
<dbReference type="EMBL" id="JADBGQ010000010">
    <property type="protein sequence ID" value="KAG5375532.1"/>
    <property type="molecule type" value="Genomic_DNA"/>
</dbReference>
<feature type="region of interest" description="Disordered" evidence="1">
    <location>
        <begin position="173"/>
        <end position="251"/>
    </location>
</feature>
<evidence type="ECO:0000313" key="3">
    <source>
        <dbReference type="Proteomes" id="UP000823674"/>
    </source>
</evidence>
<name>A0ABQ7KLX3_BRACM</name>
<dbReference type="Proteomes" id="UP000823674">
    <property type="component" value="Chromosome A10"/>
</dbReference>
<organism evidence="2 3">
    <name type="scientific">Brassica rapa subsp. trilocularis</name>
    <dbReference type="NCBI Taxonomy" id="1813537"/>
    <lineage>
        <taxon>Eukaryota</taxon>
        <taxon>Viridiplantae</taxon>
        <taxon>Streptophyta</taxon>
        <taxon>Embryophyta</taxon>
        <taxon>Tracheophyta</taxon>
        <taxon>Spermatophyta</taxon>
        <taxon>Magnoliopsida</taxon>
        <taxon>eudicotyledons</taxon>
        <taxon>Gunneridae</taxon>
        <taxon>Pentapetalae</taxon>
        <taxon>rosids</taxon>
        <taxon>malvids</taxon>
        <taxon>Brassicales</taxon>
        <taxon>Brassicaceae</taxon>
        <taxon>Brassiceae</taxon>
        <taxon>Brassica</taxon>
    </lineage>
</organism>
<evidence type="ECO:0000256" key="1">
    <source>
        <dbReference type="SAM" id="MobiDB-lite"/>
    </source>
</evidence>
<gene>
    <name evidence="2" type="primary">A10p008690.1_BraROA</name>
    <name evidence="2" type="ORF">IGI04_040128</name>
</gene>
<feature type="non-terminal residue" evidence="2">
    <location>
        <position position="1"/>
    </location>
</feature>
<comment type="caution">
    <text evidence="2">The sequence shown here is derived from an EMBL/GenBank/DDBJ whole genome shotgun (WGS) entry which is preliminary data.</text>
</comment>
<accession>A0ABQ7KLX3</accession>
<evidence type="ECO:0008006" key="4">
    <source>
        <dbReference type="Google" id="ProtNLM"/>
    </source>
</evidence>
<feature type="compositionally biased region" description="Acidic residues" evidence="1">
    <location>
        <begin position="173"/>
        <end position="186"/>
    </location>
</feature>
<keyword evidence="3" id="KW-1185">Reference proteome</keyword>